<evidence type="ECO:0000313" key="8">
    <source>
        <dbReference type="EMBL" id="MXR51181.1"/>
    </source>
</evidence>
<dbReference type="AlphaFoldDB" id="A0A6B0T7L2"/>
<organism evidence="8 9">
    <name type="scientific">Halovenus carboxidivorans</name>
    <dbReference type="NCBI Taxonomy" id="2692199"/>
    <lineage>
        <taxon>Archaea</taxon>
        <taxon>Methanobacteriati</taxon>
        <taxon>Methanobacteriota</taxon>
        <taxon>Stenosarchaea group</taxon>
        <taxon>Halobacteria</taxon>
        <taxon>Halobacteriales</taxon>
        <taxon>Haloarculaceae</taxon>
        <taxon>Halovenus</taxon>
    </lineage>
</organism>
<dbReference type="PANTHER" id="PTHR30003:SF0">
    <property type="entry name" value="GLYCOLATE PERMEASE GLCA-RELATED"/>
    <property type="match status" value="1"/>
</dbReference>
<name>A0A6B0T7L2_9EURY</name>
<feature type="transmembrane region" description="Helical" evidence="7">
    <location>
        <begin position="26"/>
        <end position="46"/>
    </location>
</feature>
<dbReference type="InterPro" id="IPR003804">
    <property type="entry name" value="Lactate_perm"/>
</dbReference>
<dbReference type="EMBL" id="WUUT01000002">
    <property type="protein sequence ID" value="MXR51181.1"/>
    <property type="molecule type" value="Genomic_DNA"/>
</dbReference>
<evidence type="ECO:0000256" key="7">
    <source>
        <dbReference type="SAM" id="Phobius"/>
    </source>
</evidence>
<gene>
    <name evidence="8" type="ORF">GRX03_06130</name>
</gene>
<feature type="transmembrane region" description="Helical" evidence="7">
    <location>
        <begin position="406"/>
        <end position="425"/>
    </location>
</feature>
<dbReference type="Proteomes" id="UP000466535">
    <property type="component" value="Unassembled WGS sequence"/>
</dbReference>
<comment type="subcellular location">
    <subcellularLocation>
        <location evidence="1">Cell membrane</location>
        <topology evidence="1">Multi-pass membrane protein</topology>
    </subcellularLocation>
</comment>
<evidence type="ECO:0000256" key="4">
    <source>
        <dbReference type="ARBA" id="ARBA00022692"/>
    </source>
</evidence>
<feature type="transmembrane region" description="Helical" evidence="7">
    <location>
        <begin position="160"/>
        <end position="186"/>
    </location>
</feature>
<feature type="transmembrane region" description="Helical" evidence="7">
    <location>
        <begin position="346"/>
        <end position="363"/>
    </location>
</feature>
<dbReference type="Pfam" id="PF02652">
    <property type="entry name" value="Lactate_perm"/>
    <property type="match status" value="1"/>
</dbReference>
<comment type="caution">
    <text evidence="8">The sequence shown here is derived from an EMBL/GenBank/DDBJ whole genome shotgun (WGS) entry which is preliminary data.</text>
</comment>
<keyword evidence="4 7" id="KW-0812">Transmembrane</keyword>
<dbReference type="OrthoDB" id="213326at2157"/>
<evidence type="ECO:0000256" key="2">
    <source>
        <dbReference type="ARBA" id="ARBA00022448"/>
    </source>
</evidence>
<protein>
    <submittedName>
        <fullName evidence="8">L-lactate permease</fullName>
    </submittedName>
</protein>
<evidence type="ECO:0000256" key="3">
    <source>
        <dbReference type="ARBA" id="ARBA00022475"/>
    </source>
</evidence>
<evidence type="ECO:0000313" key="9">
    <source>
        <dbReference type="Proteomes" id="UP000466535"/>
    </source>
</evidence>
<feature type="transmembrane region" description="Helical" evidence="7">
    <location>
        <begin position="446"/>
        <end position="464"/>
    </location>
</feature>
<evidence type="ECO:0000256" key="6">
    <source>
        <dbReference type="ARBA" id="ARBA00023136"/>
    </source>
</evidence>
<keyword evidence="9" id="KW-1185">Reference proteome</keyword>
<evidence type="ECO:0000256" key="5">
    <source>
        <dbReference type="ARBA" id="ARBA00022989"/>
    </source>
</evidence>
<dbReference type="GO" id="GO:0005886">
    <property type="term" value="C:plasma membrane"/>
    <property type="evidence" value="ECO:0007669"/>
    <property type="project" value="UniProtKB-SubCell"/>
</dbReference>
<feature type="transmembrane region" description="Helical" evidence="7">
    <location>
        <begin position="565"/>
        <end position="587"/>
    </location>
</feature>
<keyword evidence="5 7" id="KW-1133">Transmembrane helix</keyword>
<keyword evidence="2" id="KW-0813">Transport</keyword>
<sequence>MTLSTVLLQAGDGAIPGASEAGPTQLLLAAVPLLITAVLLVGFLWSATRAMPIAWAAAVVIALLVWDVPLDWVAASSIVGVMTALEILFIVAGALILLYTMLQAGALDRINKGFARVSEDRRVQIVLLGFFMATFIEGAAGFGTPAAVVAPLLLGLGFPALAAVIAAIIGHIIAVTYGAVGTPIIVGIESPLSSGRYPAAIAEGGFDNAAEYAVEVAAWAATYHALVGFMMPLIAVAMVTYFFGEERSLEPTREMIPLCLVAGISFAIPYWISAWFITAEFPSLIGSMVGGAFTVSLLRAGYLLPDDEWTFPDRDSWADHWVGDIEPGGEEMAQDGSEEMSLLKAWSPYILLVVLLVITRAVDAISNPIGNPENAVEFTISGLGTFQVGVVLNWNDILGFGALDAGIGLVSVPGFWLLVSGIAAIGIFNMSGEQVRDAWAEAGQKLVAPFIALIFVIAMVQVMLNTGTYYGVEGLAEQTGEVSLSPDSDTIWRNANMIEVLAVATADALGDVYPFFASLIGALGAAMTGSNTVSNITFAQFQFTAAQQIGVPTQIVVGAQAVGGAIGNLIAIHNLVAALATVGLVGQEGRVIRLNLIPVAYYAFFVGILAMLFSFVVFPDLFTILPLI</sequence>
<keyword evidence="3" id="KW-1003">Cell membrane</keyword>
<feature type="transmembrane region" description="Helical" evidence="7">
    <location>
        <begin position="284"/>
        <end position="304"/>
    </location>
</feature>
<dbReference type="GO" id="GO:0015295">
    <property type="term" value="F:solute:proton symporter activity"/>
    <property type="evidence" value="ECO:0007669"/>
    <property type="project" value="TreeGrafter"/>
</dbReference>
<proteinExistence type="predicted"/>
<dbReference type="GO" id="GO:0015129">
    <property type="term" value="F:lactate transmembrane transporter activity"/>
    <property type="evidence" value="ECO:0007669"/>
    <property type="project" value="InterPro"/>
</dbReference>
<evidence type="ECO:0000256" key="1">
    <source>
        <dbReference type="ARBA" id="ARBA00004651"/>
    </source>
</evidence>
<feature type="transmembrane region" description="Helical" evidence="7">
    <location>
        <begin position="599"/>
        <end position="618"/>
    </location>
</feature>
<feature type="transmembrane region" description="Helical" evidence="7">
    <location>
        <begin position="375"/>
        <end position="394"/>
    </location>
</feature>
<feature type="transmembrane region" description="Helical" evidence="7">
    <location>
        <begin position="255"/>
        <end position="277"/>
    </location>
</feature>
<dbReference type="PANTHER" id="PTHR30003">
    <property type="entry name" value="L-LACTATE PERMEASE"/>
    <property type="match status" value="1"/>
</dbReference>
<reference evidence="8 9" key="1">
    <citation type="submission" date="2019-12" db="EMBL/GenBank/DDBJ databases">
        <title>Isolation and characterization of three novel carbon monoxide-oxidizing members of Halobacteria from salione crusts and soils.</title>
        <authorList>
            <person name="Myers M.R."/>
            <person name="King G.M."/>
        </authorList>
    </citation>
    <scope>NUCLEOTIDE SEQUENCE [LARGE SCALE GENOMIC DNA]</scope>
    <source>
        <strain evidence="8 9">WSH3</strain>
    </source>
</reference>
<feature type="transmembrane region" description="Helical" evidence="7">
    <location>
        <begin position="78"/>
        <end position="102"/>
    </location>
</feature>
<keyword evidence="6 7" id="KW-0472">Membrane</keyword>
<feature type="transmembrane region" description="Helical" evidence="7">
    <location>
        <begin position="123"/>
        <end position="154"/>
    </location>
</feature>
<feature type="transmembrane region" description="Helical" evidence="7">
    <location>
        <begin position="53"/>
        <end position="72"/>
    </location>
</feature>
<feature type="transmembrane region" description="Helical" evidence="7">
    <location>
        <begin position="223"/>
        <end position="243"/>
    </location>
</feature>
<accession>A0A6B0T7L2</accession>